<gene>
    <name evidence="1" type="ORF">RV14_GL002083</name>
</gene>
<name>A0A1L8WP30_9ENTE</name>
<dbReference type="Proteomes" id="UP000182152">
    <property type="component" value="Unassembled WGS sequence"/>
</dbReference>
<evidence type="ECO:0000313" key="2">
    <source>
        <dbReference type="Proteomes" id="UP000182152"/>
    </source>
</evidence>
<keyword evidence="2" id="KW-1185">Reference proteome</keyword>
<dbReference type="AlphaFoldDB" id="A0A1L8WP30"/>
<proteinExistence type="predicted"/>
<accession>A0A1L8WP30</accession>
<dbReference type="EMBL" id="JXLB01000007">
    <property type="protein sequence ID" value="OJG82791.1"/>
    <property type="molecule type" value="Genomic_DNA"/>
</dbReference>
<reference evidence="1 2" key="1">
    <citation type="submission" date="2014-12" db="EMBL/GenBank/DDBJ databases">
        <title>Draft genome sequences of 29 type strains of Enterococci.</title>
        <authorList>
            <person name="Zhong Z."/>
            <person name="Sun Z."/>
            <person name="Liu W."/>
            <person name="Zhang W."/>
            <person name="Zhang H."/>
        </authorList>
    </citation>
    <scope>NUCLEOTIDE SEQUENCE [LARGE SCALE GENOMIC DNA]</scope>
    <source>
        <strain evidence="1 2">DSM 15687</strain>
    </source>
</reference>
<sequence length="40" mass="4988">MYQTNHFFMQYKKIVTIKTSRRSQKFETLIFVIVCLFFIH</sequence>
<protein>
    <submittedName>
        <fullName evidence="1">Uncharacterized protein</fullName>
    </submittedName>
</protein>
<comment type="caution">
    <text evidence="1">The sequence shown here is derived from an EMBL/GenBank/DDBJ whole genome shotgun (WGS) entry which is preliminary data.</text>
</comment>
<evidence type="ECO:0000313" key="1">
    <source>
        <dbReference type="EMBL" id="OJG82791.1"/>
    </source>
</evidence>
<organism evidence="1 2">
    <name type="scientific">Enterococcus ratti</name>
    <dbReference type="NCBI Taxonomy" id="150033"/>
    <lineage>
        <taxon>Bacteria</taxon>
        <taxon>Bacillati</taxon>
        <taxon>Bacillota</taxon>
        <taxon>Bacilli</taxon>
        <taxon>Lactobacillales</taxon>
        <taxon>Enterococcaceae</taxon>
        <taxon>Enterococcus</taxon>
    </lineage>
</organism>